<comment type="subcellular location">
    <subcellularLocation>
        <location evidence="1">Cell membrane</location>
        <topology evidence="1">Multi-pass membrane protein</topology>
    </subcellularLocation>
</comment>
<evidence type="ECO:0000256" key="6">
    <source>
        <dbReference type="ARBA" id="ARBA00043993"/>
    </source>
</evidence>
<dbReference type="AlphaFoldDB" id="A0A2S6I7X7"/>
<sequence>MPKIPLFEQLGKRSTALLKDHAFGRGILMVLAIVVAIVVVSHFFPLSTAVSTALGIFLVSICDLPGNRAAHVANQVVGLLLAVTNVVLIQFTLDIPYLNLLVLPALAFASAYLSVLGKRASLVSFSGLLALVLAYAFPQTGWQILRTALAIAAGGVWFILLNLLFHPLRYRQYRIGLLNDLLRLTANYLALKGAQLRSDTTDEQWPPLIRVHNQISENRKELADYFYATNPDSVARRGESHEGVLFIELVELIELAAAVPLRRAVGRRSAAVLSVADILDEVKDALICVADKSSNFRTAQPEQLRRRLLSLVPEADEEPTDDRNEFHHYLGILIANIDRQLDKLENIQALGEREMQADALVFEPDAYERLRPKINWRGLQDSFTTEDAVFRHSLRLAAVVTLGYLVGQVLGVQNAYWIMLTVVVILRPSYVQSKDRSLERTIGTLIGAALAASVVFLTDSYLVYGIIAAVALPFMFVYLNKDYRIAALFVTLNLVFVYAMLHPSAYTVIAYRIVDTVIGAVLAWLASRFLWPAWERGGITALLGSALLNIRAYLQQESALFRAGKSDGLEYRLARREAFVSLGELDATYERVLREPGGGARQSDRMSDIVTDLHRILSVVAHIGTLLRYTAPSLDQGYVNTLIQELTTELTHCYRLAINESAYVAPPPEAHADELAQFRDARQRETHLTLVLEYEYLRQLTTRLQAHLQSGMSGAVP</sequence>
<feature type="transmembrane region" description="Helical" evidence="7">
    <location>
        <begin position="396"/>
        <end position="418"/>
    </location>
</feature>
<evidence type="ECO:0000256" key="2">
    <source>
        <dbReference type="ARBA" id="ARBA00022475"/>
    </source>
</evidence>
<evidence type="ECO:0000313" key="10">
    <source>
        <dbReference type="EMBL" id="PPK87588.1"/>
    </source>
</evidence>
<feature type="transmembrane region" description="Helical" evidence="7">
    <location>
        <begin position="97"/>
        <end position="115"/>
    </location>
</feature>
<evidence type="ECO:0000256" key="4">
    <source>
        <dbReference type="ARBA" id="ARBA00022989"/>
    </source>
</evidence>
<dbReference type="InterPro" id="IPR032692">
    <property type="entry name" value="YccS_N"/>
</dbReference>
<keyword evidence="5 7" id="KW-0472">Membrane</keyword>
<feature type="transmembrane region" description="Helical" evidence="7">
    <location>
        <begin position="72"/>
        <end position="91"/>
    </location>
</feature>
<dbReference type="Pfam" id="PF13515">
    <property type="entry name" value="FUSC_2"/>
    <property type="match status" value="1"/>
</dbReference>
<dbReference type="InterPro" id="IPR049453">
    <property type="entry name" value="Memb_transporter_dom"/>
</dbReference>
<feature type="transmembrane region" description="Helical" evidence="7">
    <location>
        <begin position="461"/>
        <end position="479"/>
    </location>
</feature>
<dbReference type="Pfam" id="PF12805">
    <property type="entry name" value="FUSC-like"/>
    <property type="match status" value="1"/>
</dbReference>
<evidence type="ECO:0000256" key="3">
    <source>
        <dbReference type="ARBA" id="ARBA00022692"/>
    </source>
</evidence>
<dbReference type="EMBL" id="PTJC01000005">
    <property type="protein sequence ID" value="PPK87588.1"/>
    <property type="molecule type" value="Genomic_DNA"/>
</dbReference>
<feature type="domain" description="Integral membrane protein YccS N-terminal" evidence="8">
    <location>
        <begin position="78"/>
        <end position="204"/>
    </location>
</feature>
<feature type="domain" description="Integral membrane bound transporter" evidence="9">
    <location>
        <begin position="403"/>
        <end position="526"/>
    </location>
</feature>
<proteinExistence type="inferred from homology"/>
<feature type="transmembrane region" description="Helical" evidence="7">
    <location>
        <begin position="46"/>
        <end position="65"/>
    </location>
</feature>
<accession>A0A2S6I7X7</accession>
<evidence type="ECO:0000256" key="7">
    <source>
        <dbReference type="SAM" id="Phobius"/>
    </source>
</evidence>
<organism evidence="10 11">
    <name type="scientific">Neolewinella xylanilytica</name>
    <dbReference type="NCBI Taxonomy" id="1514080"/>
    <lineage>
        <taxon>Bacteria</taxon>
        <taxon>Pseudomonadati</taxon>
        <taxon>Bacteroidota</taxon>
        <taxon>Saprospiria</taxon>
        <taxon>Saprospirales</taxon>
        <taxon>Lewinellaceae</taxon>
        <taxon>Neolewinella</taxon>
    </lineage>
</organism>
<feature type="transmembrane region" description="Helical" evidence="7">
    <location>
        <begin position="485"/>
        <end position="501"/>
    </location>
</feature>
<comment type="caution">
    <text evidence="10">The sequence shown here is derived from an EMBL/GenBank/DDBJ whole genome shotgun (WGS) entry which is preliminary data.</text>
</comment>
<evidence type="ECO:0000313" key="11">
    <source>
        <dbReference type="Proteomes" id="UP000237662"/>
    </source>
</evidence>
<feature type="transmembrane region" description="Helical" evidence="7">
    <location>
        <begin position="122"/>
        <end position="138"/>
    </location>
</feature>
<feature type="transmembrane region" description="Helical" evidence="7">
    <location>
        <begin position="144"/>
        <end position="165"/>
    </location>
</feature>
<feature type="transmembrane region" description="Helical" evidence="7">
    <location>
        <begin position="22"/>
        <end position="40"/>
    </location>
</feature>
<evidence type="ECO:0000259" key="8">
    <source>
        <dbReference type="Pfam" id="PF12805"/>
    </source>
</evidence>
<feature type="transmembrane region" description="Helical" evidence="7">
    <location>
        <begin position="438"/>
        <end position="456"/>
    </location>
</feature>
<keyword evidence="11" id="KW-1185">Reference proteome</keyword>
<dbReference type="PANTHER" id="PTHR30509">
    <property type="entry name" value="P-HYDROXYBENZOIC ACID EFFLUX PUMP SUBUNIT-RELATED"/>
    <property type="match status" value="1"/>
</dbReference>
<keyword evidence="2" id="KW-1003">Cell membrane</keyword>
<dbReference type="OrthoDB" id="8670769at2"/>
<protein>
    <submittedName>
        <fullName evidence="10">Putative membrane protein YccC</fullName>
    </submittedName>
</protein>
<name>A0A2S6I7X7_9BACT</name>
<reference evidence="10 11" key="1">
    <citation type="submission" date="2018-02" db="EMBL/GenBank/DDBJ databases">
        <title>Genomic Encyclopedia of Archaeal and Bacterial Type Strains, Phase II (KMG-II): from individual species to whole genera.</title>
        <authorList>
            <person name="Goeker M."/>
        </authorList>
    </citation>
    <scope>NUCLEOTIDE SEQUENCE [LARGE SCALE GENOMIC DNA]</scope>
    <source>
        <strain evidence="10 11">DSM 29526</strain>
    </source>
</reference>
<dbReference type="Proteomes" id="UP000237662">
    <property type="component" value="Unassembled WGS sequence"/>
</dbReference>
<dbReference type="RefSeq" id="WP_104418183.1">
    <property type="nucleotide sequence ID" value="NZ_PTJC01000005.1"/>
</dbReference>
<keyword evidence="3 7" id="KW-0812">Transmembrane</keyword>
<evidence type="ECO:0000256" key="1">
    <source>
        <dbReference type="ARBA" id="ARBA00004651"/>
    </source>
</evidence>
<dbReference type="PANTHER" id="PTHR30509:SF9">
    <property type="entry name" value="MULTIDRUG RESISTANCE PROTEIN MDTO"/>
    <property type="match status" value="1"/>
</dbReference>
<dbReference type="GO" id="GO:0005886">
    <property type="term" value="C:plasma membrane"/>
    <property type="evidence" value="ECO:0007669"/>
    <property type="project" value="UniProtKB-SubCell"/>
</dbReference>
<comment type="similarity">
    <text evidence="6">Belongs to the YccS/YhfK family.</text>
</comment>
<feature type="transmembrane region" description="Helical" evidence="7">
    <location>
        <begin position="513"/>
        <end position="531"/>
    </location>
</feature>
<evidence type="ECO:0000259" key="9">
    <source>
        <dbReference type="Pfam" id="PF13515"/>
    </source>
</evidence>
<gene>
    <name evidence="10" type="ORF">CLV84_0532</name>
</gene>
<keyword evidence="4 7" id="KW-1133">Transmembrane helix</keyword>
<evidence type="ECO:0000256" key="5">
    <source>
        <dbReference type="ARBA" id="ARBA00023136"/>
    </source>
</evidence>